<name>A0A9J5WNY6_SOLCO</name>
<reference evidence="1 2" key="1">
    <citation type="submission" date="2020-09" db="EMBL/GenBank/DDBJ databases">
        <title>De no assembly of potato wild relative species, Solanum commersonii.</title>
        <authorList>
            <person name="Cho K."/>
        </authorList>
    </citation>
    <scope>NUCLEOTIDE SEQUENCE [LARGE SCALE GENOMIC DNA]</scope>
    <source>
        <strain evidence="1">LZ3.2</strain>
        <tissue evidence="1">Leaf</tissue>
    </source>
</reference>
<protein>
    <submittedName>
        <fullName evidence="1">Uncharacterized protein</fullName>
    </submittedName>
</protein>
<accession>A0A9J5WNY6</accession>
<gene>
    <name evidence="1" type="ORF">H5410_057187</name>
</gene>
<proteinExistence type="predicted"/>
<dbReference type="Proteomes" id="UP000824120">
    <property type="component" value="Chromosome 11"/>
</dbReference>
<keyword evidence="2" id="KW-1185">Reference proteome</keyword>
<organism evidence="1 2">
    <name type="scientific">Solanum commersonii</name>
    <name type="common">Commerson's wild potato</name>
    <name type="synonym">Commerson's nightshade</name>
    <dbReference type="NCBI Taxonomy" id="4109"/>
    <lineage>
        <taxon>Eukaryota</taxon>
        <taxon>Viridiplantae</taxon>
        <taxon>Streptophyta</taxon>
        <taxon>Embryophyta</taxon>
        <taxon>Tracheophyta</taxon>
        <taxon>Spermatophyta</taxon>
        <taxon>Magnoliopsida</taxon>
        <taxon>eudicotyledons</taxon>
        <taxon>Gunneridae</taxon>
        <taxon>Pentapetalae</taxon>
        <taxon>asterids</taxon>
        <taxon>lamiids</taxon>
        <taxon>Solanales</taxon>
        <taxon>Solanaceae</taxon>
        <taxon>Solanoideae</taxon>
        <taxon>Solaneae</taxon>
        <taxon>Solanum</taxon>
    </lineage>
</organism>
<evidence type="ECO:0000313" key="2">
    <source>
        <dbReference type="Proteomes" id="UP000824120"/>
    </source>
</evidence>
<dbReference type="AlphaFoldDB" id="A0A9J5WNY6"/>
<sequence length="93" mass="10898">MQRECEQHLFEFSQTHQALGNLIQLTPELWPTMHSIRTRRYLIVTQVEAIDYVQIAVISQEIAQITYALPETIVEIKEQVINLARRRSAFRSS</sequence>
<comment type="caution">
    <text evidence="1">The sequence shown here is derived from an EMBL/GenBank/DDBJ whole genome shotgun (WGS) entry which is preliminary data.</text>
</comment>
<dbReference type="EMBL" id="JACXVP010000011">
    <property type="protein sequence ID" value="KAG5577053.1"/>
    <property type="molecule type" value="Genomic_DNA"/>
</dbReference>
<evidence type="ECO:0000313" key="1">
    <source>
        <dbReference type="EMBL" id="KAG5577053.1"/>
    </source>
</evidence>